<evidence type="ECO:0000256" key="2">
    <source>
        <dbReference type="ARBA" id="ARBA00004282"/>
    </source>
</evidence>
<evidence type="ECO:0000256" key="10">
    <source>
        <dbReference type="ARBA" id="ARBA00023136"/>
    </source>
</evidence>
<keyword evidence="9" id="KW-0965">Cell junction</keyword>
<dbReference type="InterPro" id="IPR008144">
    <property type="entry name" value="Guanylate_kin-like_dom"/>
</dbReference>
<dbReference type="GO" id="GO:0099072">
    <property type="term" value="P:regulation of postsynaptic membrane neurotransmitter receptor levels"/>
    <property type="evidence" value="ECO:0007669"/>
    <property type="project" value="TreeGrafter"/>
</dbReference>
<dbReference type="SMART" id="SM00326">
    <property type="entry name" value="SH3"/>
    <property type="match status" value="1"/>
</dbReference>
<dbReference type="FunFam" id="2.30.42.10:FF:000001">
    <property type="entry name" value="Disks large homolog 1 isoform 2"/>
    <property type="match status" value="1"/>
</dbReference>
<dbReference type="GO" id="GO:0005737">
    <property type="term" value="C:cytoplasm"/>
    <property type="evidence" value="ECO:0007669"/>
    <property type="project" value="UniProtKB-SubCell"/>
</dbReference>
<dbReference type="GO" id="GO:0043296">
    <property type="term" value="C:apical junction complex"/>
    <property type="evidence" value="ECO:0007669"/>
    <property type="project" value="UniProtKB-ARBA"/>
</dbReference>
<dbReference type="SUPFAM" id="SSF52540">
    <property type="entry name" value="P-loop containing nucleoside triphosphate hydrolases"/>
    <property type="match status" value="1"/>
</dbReference>
<dbReference type="PROSITE" id="PS51022">
    <property type="entry name" value="L27"/>
    <property type="match status" value="1"/>
</dbReference>
<protein>
    <submittedName>
        <fullName evidence="18">Disks large 1 tumor suppressor protein isoform X9</fullName>
    </submittedName>
</protein>
<dbReference type="SUPFAM" id="SSF50044">
    <property type="entry name" value="SH3-domain"/>
    <property type="match status" value="1"/>
</dbReference>
<evidence type="ECO:0000256" key="11">
    <source>
        <dbReference type="PROSITE-ProRule" id="PRU00192"/>
    </source>
</evidence>
<name>A0A6J1MBQ7_DROHY</name>
<dbReference type="InterPro" id="IPR004172">
    <property type="entry name" value="L27_dom"/>
</dbReference>
<dbReference type="Gene3D" id="3.40.50.300">
    <property type="entry name" value="P-loop containing nucleotide triphosphate hydrolases"/>
    <property type="match status" value="1"/>
</dbReference>
<dbReference type="GeneID" id="111601812"/>
<reference evidence="18" key="1">
    <citation type="submission" date="2025-08" db="UniProtKB">
        <authorList>
            <consortium name="RefSeq"/>
        </authorList>
    </citation>
    <scope>IDENTIFICATION</scope>
    <source>
        <strain evidence="18">15085-1641.00</strain>
        <tissue evidence="18">Whole body</tissue>
    </source>
</reference>
<dbReference type="GO" id="GO:0043113">
    <property type="term" value="P:receptor clustering"/>
    <property type="evidence" value="ECO:0007669"/>
    <property type="project" value="TreeGrafter"/>
</dbReference>
<evidence type="ECO:0000313" key="17">
    <source>
        <dbReference type="Proteomes" id="UP000504633"/>
    </source>
</evidence>
<dbReference type="Pfam" id="PF00018">
    <property type="entry name" value="SH3_1"/>
    <property type="match status" value="1"/>
</dbReference>
<evidence type="ECO:0000259" key="14">
    <source>
        <dbReference type="PROSITE" id="PS50052"/>
    </source>
</evidence>
<accession>A0A6J1MBQ7</accession>
<dbReference type="CDD" id="cd06723">
    <property type="entry name" value="PDZ1_Dlg1-2-4-like"/>
    <property type="match status" value="1"/>
</dbReference>
<dbReference type="InterPro" id="IPR036028">
    <property type="entry name" value="SH3-like_dom_sf"/>
</dbReference>
<evidence type="ECO:0000256" key="7">
    <source>
        <dbReference type="ARBA" id="ARBA00022490"/>
    </source>
</evidence>
<dbReference type="SUPFAM" id="SSF50156">
    <property type="entry name" value="PDZ domain-like"/>
    <property type="match status" value="3"/>
</dbReference>
<organism evidence="17 18">
    <name type="scientific">Drosophila hydei</name>
    <name type="common">Fruit fly</name>
    <dbReference type="NCBI Taxonomy" id="7224"/>
    <lineage>
        <taxon>Eukaryota</taxon>
        <taxon>Metazoa</taxon>
        <taxon>Ecdysozoa</taxon>
        <taxon>Arthropoda</taxon>
        <taxon>Hexapoda</taxon>
        <taxon>Insecta</taxon>
        <taxon>Pterygota</taxon>
        <taxon>Neoptera</taxon>
        <taxon>Endopterygota</taxon>
        <taxon>Diptera</taxon>
        <taxon>Brachycera</taxon>
        <taxon>Muscomorpha</taxon>
        <taxon>Ephydroidea</taxon>
        <taxon>Drosophilidae</taxon>
        <taxon>Drosophila</taxon>
    </lineage>
</organism>
<keyword evidence="8" id="KW-0677">Repeat</keyword>
<keyword evidence="10" id="KW-0472">Membrane</keyword>
<sequence>MPVKKQEAHRALELLEDYHARLSEPQDRALRIAIERVIRIFKSRLFQALLDIQEFYELTLLDDSKSIQQKTAETLQIATKWEKDGQATKIADNQRMRIESDCENAKDATADDAAIQQVRNSRSPQQQQQQQQVVQQLQQHQQQQQQHLNQSQSTTAARSGTQILHKASSTKVNGDDSWYYEDIQLERGNSGLGFSIAGGTDNPHIGTDTSIYITKLIPGGAAAADGRLSINDIIVSVNDVSVVDVPHASAVDALKKAGNIVKLHVKRKRATSATVPTADAQDSVSATAVSASASASASATAGPKVIEIDLVKGGKGLGFSIAGGIGNQHIPGDNGIYVTKLMDGGAAQVDGRLSIGDKLIAVRTNGSEKNLENVTHELAVGTLKSITDKATLIVGKTQHLTSSVSQSGGSLGGQLGQQSQAQHSQSQTQLAATRQQQQQQQVNSESAEPGSRYASTNVLAAVPPGTPRAVSTEDITREPRTITIQKGPQGLGFNIVGGEDGQGIYVSFILAGGPADLGSELKRGDQLLSVNNVNLTHATHEEAAQALKTSGGVVTLVAQYRPEDYNRFEARIQELKQQAALSAGGSGTLLRTTQKRSLYVRALFDYDPNRDDGLPSRGLPFKHGDILHVTNASDDEWWQARRVLGDNEDEQIGIVPSKRRWERKMRARDRSVKFQGHAAANNNLDKQSTLDRKKKNFTFSRKFPFMKSRDEKNEDGSDQEPFMLCYTQDDANAEGGEIIYRVELPDMEQITLIYLENNDADYPSEENVLSYEAVQRLSISYTRPVIILGPLKDRINDDLISEYPDKFGSCVPHTTRPKREYEVDGRDYHFVSSREQMERDIQNHLFIEAGQYNDNLYGTSVASVREVAERGKHCILDVSGNAIKRLQVAQLYPVAVFIKPKSVDSVMEMNRRMTEEQAKKTYERAIKMEQEFGEYFTGVVQGDTIEEIYSKVKSMIWSQSGPTIWVPSKESL</sequence>
<feature type="compositionally biased region" description="Low complexity" evidence="12">
    <location>
        <begin position="138"/>
        <end position="153"/>
    </location>
</feature>
<dbReference type="PROSITE" id="PS00856">
    <property type="entry name" value="GUANYLATE_KINASE_1"/>
    <property type="match status" value="1"/>
</dbReference>
<keyword evidence="6" id="KW-1003">Cell membrane</keyword>
<dbReference type="FunFam" id="2.30.30.40:FF:000058">
    <property type="entry name" value="Disks large homolog 1 isoform X1"/>
    <property type="match status" value="1"/>
</dbReference>
<evidence type="ECO:0000256" key="8">
    <source>
        <dbReference type="ARBA" id="ARBA00022737"/>
    </source>
</evidence>
<evidence type="ECO:0000256" key="9">
    <source>
        <dbReference type="ARBA" id="ARBA00022949"/>
    </source>
</evidence>
<dbReference type="SMART" id="SM00072">
    <property type="entry name" value="GuKc"/>
    <property type="match status" value="1"/>
</dbReference>
<dbReference type="PANTHER" id="PTHR23119">
    <property type="entry name" value="DISCS LARGE"/>
    <property type="match status" value="1"/>
</dbReference>
<dbReference type="SMART" id="SM00228">
    <property type="entry name" value="PDZ"/>
    <property type="match status" value="3"/>
</dbReference>
<dbReference type="Gene3D" id="2.30.42.10">
    <property type="match status" value="3"/>
</dbReference>
<dbReference type="InterPro" id="IPR036034">
    <property type="entry name" value="PDZ_sf"/>
</dbReference>
<evidence type="ECO:0000259" key="15">
    <source>
        <dbReference type="PROSITE" id="PS50106"/>
    </source>
</evidence>
<feature type="domain" description="PDZ" evidence="15">
    <location>
        <begin position="481"/>
        <end position="562"/>
    </location>
</feature>
<evidence type="ECO:0000256" key="6">
    <source>
        <dbReference type="ARBA" id="ARBA00022475"/>
    </source>
</evidence>
<dbReference type="Pfam" id="PF00595">
    <property type="entry name" value="PDZ"/>
    <property type="match status" value="3"/>
</dbReference>
<dbReference type="Pfam" id="PF09058">
    <property type="entry name" value="L27_1"/>
    <property type="match status" value="1"/>
</dbReference>
<dbReference type="PROSITE" id="PS50052">
    <property type="entry name" value="GUANYLATE_KINASE_2"/>
    <property type="match status" value="1"/>
</dbReference>
<evidence type="ECO:0000259" key="16">
    <source>
        <dbReference type="PROSITE" id="PS51022"/>
    </source>
</evidence>
<dbReference type="InterPro" id="IPR001452">
    <property type="entry name" value="SH3_domain"/>
</dbReference>
<dbReference type="InterPro" id="IPR015143">
    <property type="entry name" value="L27_1"/>
</dbReference>
<feature type="compositionally biased region" description="Low complexity" evidence="12">
    <location>
        <begin position="416"/>
        <end position="441"/>
    </location>
</feature>
<dbReference type="GO" id="GO:0098609">
    <property type="term" value="P:cell-cell adhesion"/>
    <property type="evidence" value="ECO:0007669"/>
    <property type="project" value="TreeGrafter"/>
</dbReference>
<dbReference type="InterPro" id="IPR036892">
    <property type="entry name" value="L27_dom_sf"/>
</dbReference>
<dbReference type="Proteomes" id="UP000504633">
    <property type="component" value="Unplaced"/>
</dbReference>
<feature type="domain" description="Guanylate kinase-like" evidence="14">
    <location>
        <begin position="782"/>
        <end position="957"/>
    </location>
</feature>
<dbReference type="SUPFAM" id="SSF101288">
    <property type="entry name" value="L27 domain"/>
    <property type="match status" value="1"/>
</dbReference>
<dbReference type="PROSITE" id="PS50002">
    <property type="entry name" value="SH3"/>
    <property type="match status" value="1"/>
</dbReference>
<dbReference type="GO" id="GO:0098839">
    <property type="term" value="C:postsynaptic density membrane"/>
    <property type="evidence" value="ECO:0007669"/>
    <property type="project" value="TreeGrafter"/>
</dbReference>
<evidence type="ECO:0000259" key="13">
    <source>
        <dbReference type="PROSITE" id="PS50002"/>
    </source>
</evidence>
<dbReference type="GO" id="GO:0019901">
    <property type="term" value="F:protein kinase binding"/>
    <property type="evidence" value="ECO:0007669"/>
    <property type="project" value="TreeGrafter"/>
</dbReference>
<comment type="subcellular location">
    <subcellularLocation>
        <location evidence="2">Cell junction</location>
    </subcellularLocation>
    <subcellularLocation>
        <location evidence="1">Cell membrane</location>
        <topology evidence="1">Peripheral membrane protein</topology>
    </subcellularLocation>
    <subcellularLocation>
        <location evidence="3">Cytoplasm</location>
    </subcellularLocation>
</comment>
<dbReference type="InterPro" id="IPR008145">
    <property type="entry name" value="GK/Ca_channel_bsu"/>
</dbReference>
<dbReference type="RefSeq" id="XP_023174397.2">
    <property type="nucleotide sequence ID" value="XM_023318629.2"/>
</dbReference>
<dbReference type="InterPro" id="IPR001478">
    <property type="entry name" value="PDZ"/>
</dbReference>
<dbReference type="GO" id="GO:0045197">
    <property type="term" value="P:establishment or maintenance of epithelial cell apical/basal polarity"/>
    <property type="evidence" value="ECO:0007669"/>
    <property type="project" value="TreeGrafter"/>
</dbReference>
<dbReference type="CDD" id="cd00071">
    <property type="entry name" value="GMPK"/>
    <property type="match status" value="1"/>
</dbReference>
<dbReference type="GO" id="GO:0009792">
    <property type="term" value="P:embryo development ending in birth or egg hatching"/>
    <property type="evidence" value="ECO:0007669"/>
    <property type="project" value="UniProtKB-ARBA"/>
</dbReference>
<dbReference type="PANTHER" id="PTHR23119:SF51">
    <property type="entry name" value="DISKS LARGE 1 TUMOR SUPPRESSOR PROTEIN"/>
    <property type="match status" value="1"/>
</dbReference>
<evidence type="ECO:0000256" key="5">
    <source>
        <dbReference type="ARBA" id="ARBA00022443"/>
    </source>
</evidence>
<feature type="region of interest" description="Disordered" evidence="12">
    <location>
        <begin position="403"/>
        <end position="473"/>
    </location>
</feature>
<dbReference type="GO" id="GO:0016323">
    <property type="term" value="C:basolateral plasma membrane"/>
    <property type="evidence" value="ECO:0007669"/>
    <property type="project" value="TreeGrafter"/>
</dbReference>
<dbReference type="GO" id="GO:0043297">
    <property type="term" value="P:apical junction assembly"/>
    <property type="evidence" value="ECO:0007669"/>
    <property type="project" value="UniProtKB-ARBA"/>
</dbReference>
<dbReference type="FunFam" id="3.30.63.10:FF:000001">
    <property type="entry name" value="Disks large homolog 1 isoform 2"/>
    <property type="match status" value="1"/>
</dbReference>
<dbReference type="FunFam" id="3.40.50.300:FF:001402">
    <property type="entry name" value="Discs, large homolog 3 (Drosophila)"/>
    <property type="match status" value="1"/>
</dbReference>
<dbReference type="InterPro" id="IPR020590">
    <property type="entry name" value="Guanylate_kinase_CS"/>
</dbReference>
<dbReference type="GO" id="GO:0043005">
    <property type="term" value="C:neuron projection"/>
    <property type="evidence" value="ECO:0007669"/>
    <property type="project" value="InterPro"/>
</dbReference>
<feature type="domain" description="SH3" evidence="13">
    <location>
        <begin position="595"/>
        <end position="665"/>
    </location>
</feature>
<dbReference type="CDD" id="cd06795">
    <property type="entry name" value="PDZ3_Dlg1-2-4-like"/>
    <property type="match status" value="1"/>
</dbReference>
<gene>
    <name evidence="18" type="primary">LOC111601812</name>
</gene>
<dbReference type="PROSITE" id="PS50106">
    <property type="entry name" value="PDZ"/>
    <property type="match status" value="3"/>
</dbReference>
<feature type="region of interest" description="Disordered" evidence="12">
    <location>
        <begin position="138"/>
        <end position="160"/>
    </location>
</feature>
<dbReference type="Gene3D" id="2.30.30.40">
    <property type="entry name" value="SH3 Domains"/>
    <property type="match status" value="2"/>
</dbReference>
<evidence type="ECO:0000256" key="3">
    <source>
        <dbReference type="ARBA" id="ARBA00004496"/>
    </source>
</evidence>
<evidence type="ECO:0000313" key="18">
    <source>
        <dbReference type="RefSeq" id="XP_023174397.2"/>
    </source>
</evidence>
<feature type="domain" description="L27" evidence="16">
    <location>
        <begin position="4"/>
        <end position="64"/>
    </location>
</feature>
<dbReference type="InterPro" id="IPR050614">
    <property type="entry name" value="Synaptic_Scaffolding_LAP-MAGUK"/>
</dbReference>
<evidence type="ECO:0000256" key="4">
    <source>
        <dbReference type="ARBA" id="ARBA00007014"/>
    </source>
</evidence>
<dbReference type="FunFam" id="1.10.287.470:FF:000001">
    <property type="entry name" value="Disks large 1 isoform X3"/>
    <property type="match status" value="1"/>
</dbReference>
<dbReference type="GO" id="GO:0031594">
    <property type="term" value="C:neuromuscular junction"/>
    <property type="evidence" value="ECO:0007669"/>
    <property type="project" value="InterPro"/>
</dbReference>
<keyword evidence="17" id="KW-1185">Reference proteome</keyword>
<dbReference type="InterPro" id="IPR027417">
    <property type="entry name" value="P-loop_NTPase"/>
</dbReference>
<dbReference type="FunFam" id="2.30.42.10:FF:000004">
    <property type="entry name" value="Disks large homolog 4 isoform 2"/>
    <property type="match status" value="1"/>
</dbReference>
<dbReference type="Gene3D" id="3.30.63.10">
    <property type="entry name" value="Guanylate Kinase phosphate binding domain"/>
    <property type="match status" value="1"/>
</dbReference>
<dbReference type="FunFam" id="2.30.42.10:FF:000048">
    <property type="entry name" value="disks large homolog 1 isoform X1"/>
    <property type="match status" value="1"/>
</dbReference>
<dbReference type="CTD" id="1739"/>
<dbReference type="AlphaFoldDB" id="A0A6J1MBQ7"/>
<evidence type="ECO:0000256" key="1">
    <source>
        <dbReference type="ARBA" id="ARBA00004202"/>
    </source>
</evidence>
<dbReference type="CDD" id="cd06724">
    <property type="entry name" value="PDZ2_Dlg1-2-4-like"/>
    <property type="match status" value="1"/>
</dbReference>
<dbReference type="Gene3D" id="1.10.287.470">
    <property type="entry name" value="Helix hairpin bin"/>
    <property type="match status" value="1"/>
</dbReference>
<keyword evidence="5 11" id="KW-0728">SH3 domain</keyword>
<dbReference type="PIRSF" id="PIRSF001741">
    <property type="entry name" value="MAGUK_DLGH"/>
    <property type="match status" value="1"/>
</dbReference>
<dbReference type="CDD" id="cd11861">
    <property type="entry name" value="SH3_DLG-like"/>
    <property type="match status" value="1"/>
</dbReference>
<dbReference type="Pfam" id="PF00625">
    <property type="entry name" value="Guanylate_kin"/>
    <property type="match status" value="1"/>
</dbReference>
<evidence type="ECO:0000256" key="12">
    <source>
        <dbReference type="SAM" id="MobiDB-lite"/>
    </source>
</evidence>
<dbReference type="GO" id="GO:0097120">
    <property type="term" value="P:receptor localization to synapse"/>
    <property type="evidence" value="ECO:0007669"/>
    <property type="project" value="TreeGrafter"/>
</dbReference>
<feature type="domain" description="PDZ" evidence="15">
    <location>
        <begin position="182"/>
        <end position="269"/>
    </location>
</feature>
<dbReference type="SMART" id="SM00569">
    <property type="entry name" value="L27"/>
    <property type="match status" value="1"/>
</dbReference>
<feature type="domain" description="PDZ" evidence="15">
    <location>
        <begin position="307"/>
        <end position="398"/>
    </location>
</feature>
<keyword evidence="7" id="KW-0963">Cytoplasm</keyword>
<dbReference type="GO" id="GO:0007268">
    <property type="term" value="P:chemical synaptic transmission"/>
    <property type="evidence" value="ECO:0007669"/>
    <property type="project" value="InterPro"/>
</dbReference>
<comment type="similarity">
    <text evidence="4">Belongs to the MAGUK family.</text>
</comment>
<proteinExistence type="inferred from homology"/>
<dbReference type="OrthoDB" id="78824at2759"/>
<dbReference type="InterPro" id="IPR016313">
    <property type="entry name" value="DLG1-like"/>
</dbReference>